<dbReference type="PANTHER" id="PTHR43124">
    <property type="entry name" value="PURINE EFFLUX PUMP PBUE"/>
    <property type="match status" value="1"/>
</dbReference>
<dbReference type="Proteomes" id="UP000317998">
    <property type="component" value="Unassembled WGS sequence"/>
</dbReference>
<dbReference type="SUPFAM" id="SSF103473">
    <property type="entry name" value="MFS general substrate transporter"/>
    <property type="match status" value="1"/>
</dbReference>
<dbReference type="InterPro" id="IPR011701">
    <property type="entry name" value="MFS"/>
</dbReference>
<feature type="transmembrane region" description="Helical" evidence="6">
    <location>
        <begin position="392"/>
        <end position="411"/>
    </location>
</feature>
<feature type="domain" description="Major facilitator superfamily (MFS) profile" evidence="7">
    <location>
        <begin position="16"/>
        <end position="418"/>
    </location>
</feature>
<dbReference type="InterPro" id="IPR036259">
    <property type="entry name" value="MFS_trans_sf"/>
</dbReference>
<comment type="subcellular location">
    <subcellularLocation>
        <location evidence="1">Cell membrane</location>
        <topology evidence="1">Multi-pass membrane protein</topology>
    </subcellularLocation>
</comment>
<protein>
    <submittedName>
        <fullName evidence="8">Putative MFS family arabinose efflux permease</fullName>
    </submittedName>
</protein>
<evidence type="ECO:0000256" key="4">
    <source>
        <dbReference type="ARBA" id="ARBA00022989"/>
    </source>
</evidence>
<proteinExistence type="predicted"/>
<feature type="transmembrane region" description="Helical" evidence="6">
    <location>
        <begin position="274"/>
        <end position="292"/>
    </location>
</feature>
<dbReference type="InterPro" id="IPR050189">
    <property type="entry name" value="MFS_Efflux_Transporters"/>
</dbReference>
<evidence type="ECO:0000256" key="6">
    <source>
        <dbReference type="SAM" id="Phobius"/>
    </source>
</evidence>
<reference evidence="8 9" key="1">
    <citation type="submission" date="2019-06" db="EMBL/GenBank/DDBJ databases">
        <title>Sequencing the genomes of 1000 actinobacteria strains.</title>
        <authorList>
            <person name="Klenk H.-P."/>
        </authorList>
    </citation>
    <scope>NUCLEOTIDE SEQUENCE [LARGE SCALE GENOMIC DNA]</scope>
    <source>
        <strain evidence="8 9">DSM 26477</strain>
    </source>
</reference>
<evidence type="ECO:0000313" key="8">
    <source>
        <dbReference type="EMBL" id="TQL47006.1"/>
    </source>
</evidence>
<keyword evidence="2" id="KW-1003">Cell membrane</keyword>
<feature type="transmembrane region" description="Helical" evidence="6">
    <location>
        <begin position="359"/>
        <end position="380"/>
    </location>
</feature>
<dbReference type="GO" id="GO:0022857">
    <property type="term" value="F:transmembrane transporter activity"/>
    <property type="evidence" value="ECO:0007669"/>
    <property type="project" value="InterPro"/>
</dbReference>
<feature type="transmembrane region" description="Helical" evidence="6">
    <location>
        <begin position="231"/>
        <end position="254"/>
    </location>
</feature>
<dbReference type="Gene3D" id="1.20.1250.20">
    <property type="entry name" value="MFS general substrate transporter like domains"/>
    <property type="match status" value="1"/>
</dbReference>
<dbReference type="RefSeq" id="WP_246081279.1">
    <property type="nucleotide sequence ID" value="NZ_VFOM01000001.1"/>
</dbReference>
<dbReference type="AlphaFoldDB" id="A0A542YFY7"/>
<dbReference type="EMBL" id="VFOM01000001">
    <property type="protein sequence ID" value="TQL47006.1"/>
    <property type="molecule type" value="Genomic_DNA"/>
</dbReference>
<feature type="transmembrane region" description="Helical" evidence="6">
    <location>
        <begin position="168"/>
        <end position="190"/>
    </location>
</feature>
<keyword evidence="4 6" id="KW-1133">Transmembrane helix</keyword>
<keyword evidence="9" id="KW-1185">Reference proteome</keyword>
<dbReference type="GO" id="GO:0005886">
    <property type="term" value="C:plasma membrane"/>
    <property type="evidence" value="ECO:0007669"/>
    <property type="project" value="UniProtKB-SubCell"/>
</dbReference>
<feature type="transmembrane region" description="Helical" evidence="6">
    <location>
        <begin position="323"/>
        <end position="347"/>
    </location>
</feature>
<feature type="transmembrane region" description="Helical" evidence="6">
    <location>
        <begin position="140"/>
        <end position="162"/>
    </location>
</feature>
<feature type="transmembrane region" description="Helical" evidence="6">
    <location>
        <begin position="115"/>
        <end position="133"/>
    </location>
</feature>
<dbReference type="PROSITE" id="PS50850">
    <property type="entry name" value="MFS"/>
    <property type="match status" value="1"/>
</dbReference>
<evidence type="ECO:0000256" key="1">
    <source>
        <dbReference type="ARBA" id="ARBA00004651"/>
    </source>
</evidence>
<name>A0A542YFY7_9MICO</name>
<accession>A0A542YFY7</accession>
<keyword evidence="3 6" id="KW-0812">Transmembrane</keyword>
<feature type="transmembrane region" description="Helical" evidence="6">
    <location>
        <begin position="50"/>
        <end position="70"/>
    </location>
</feature>
<dbReference type="Pfam" id="PF07690">
    <property type="entry name" value="MFS_1"/>
    <property type="match status" value="1"/>
</dbReference>
<evidence type="ECO:0000259" key="7">
    <source>
        <dbReference type="PROSITE" id="PS50850"/>
    </source>
</evidence>
<feature type="transmembrane region" description="Helical" evidence="6">
    <location>
        <begin position="12"/>
        <end position="30"/>
    </location>
</feature>
<gene>
    <name evidence="8" type="ORF">FB562_0047</name>
</gene>
<feature type="transmembrane region" description="Helical" evidence="6">
    <location>
        <begin position="299"/>
        <end position="317"/>
    </location>
</feature>
<sequence>MSAPETVSPPKFPYLAMVTVAVATFMSVTIEMLPTGLLPDMSEELGVSESLIGLTVSVFAFTVVLTSAVLSHLTRRFSRHTLVVTVLLILAISAVLTAVAPNYELLVVSRIMGGLAHGLFWAVVGAYPAYLVPPQQIAKAVAIALGGGTLAFVFGVPIGVALGHALGWRLAFGVVAAVTVLGALIVYRFLPKVDHAAPHPPTEPVAVVGFGTGAVPTVVTASKAPRREQSALAVVLVCCITAITMVGQYTFYTYVAPFLERGMGLDRDLISPALFVYGAMGVVAVLIVTLWLGARPRLGLNLALAGLLVALIVLAVWPQVFWLAAAAFILWGLAIGMLPTFLQTRVLHAAPARIRDLSSAFYTTAFNIGIGGGALVGAIALDMWGLGSLAPIAVGCIVLSIVAVIVSDVVLRGIRPRRVIEH</sequence>
<evidence type="ECO:0000313" key="9">
    <source>
        <dbReference type="Proteomes" id="UP000317998"/>
    </source>
</evidence>
<evidence type="ECO:0000256" key="2">
    <source>
        <dbReference type="ARBA" id="ARBA00022475"/>
    </source>
</evidence>
<feature type="transmembrane region" description="Helical" evidence="6">
    <location>
        <begin position="82"/>
        <end position="103"/>
    </location>
</feature>
<evidence type="ECO:0000256" key="3">
    <source>
        <dbReference type="ARBA" id="ARBA00022692"/>
    </source>
</evidence>
<dbReference type="InterPro" id="IPR020846">
    <property type="entry name" value="MFS_dom"/>
</dbReference>
<comment type="caution">
    <text evidence="8">The sequence shown here is derived from an EMBL/GenBank/DDBJ whole genome shotgun (WGS) entry which is preliminary data.</text>
</comment>
<evidence type="ECO:0000256" key="5">
    <source>
        <dbReference type="ARBA" id="ARBA00023136"/>
    </source>
</evidence>
<dbReference type="CDD" id="cd17324">
    <property type="entry name" value="MFS_NepI_like"/>
    <property type="match status" value="1"/>
</dbReference>
<organism evidence="8 9">
    <name type="scientific">Homoserinimonas aerilata</name>
    <dbReference type="NCBI Taxonomy" id="1162970"/>
    <lineage>
        <taxon>Bacteria</taxon>
        <taxon>Bacillati</taxon>
        <taxon>Actinomycetota</taxon>
        <taxon>Actinomycetes</taxon>
        <taxon>Micrococcales</taxon>
        <taxon>Microbacteriaceae</taxon>
        <taxon>Homoserinimonas</taxon>
    </lineage>
</organism>
<dbReference type="PANTHER" id="PTHR43124:SF5">
    <property type="entry name" value="PURINE RIBONUCLEOSIDE EFFLUX PUMP NEPI"/>
    <property type="match status" value="1"/>
</dbReference>
<keyword evidence="5 6" id="KW-0472">Membrane</keyword>